<dbReference type="EMBL" id="JARGDH010000006">
    <property type="protein sequence ID" value="KAL0266143.1"/>
    <property type="molecule type" value="Genomic_DNA"/>
</dbReference>
<organism evidence="3">
    <name type="scientific">Menopon gallinae</name>
    <name type="common">poultry shaft louse</name>
    <dbReference type="NCBI Taxonomy" id="328185"/>
    <lineage>
        <taxon>Eukaryota</taxon>
        <taxon>Metazoa</taxon>
        <taxon>Ecdysozoa</taxon>
        <taxon>Arthropoda</taxon>
        <taxon>Hexapoda</taxon>
        <taxon>Insecta</taxon>
        <taxon>Pterygota</taxon>
        <taxon>Neoptera</taxon>
        <taxon>Paraneoptera</taxon>
        <taxon>Psocodea</taxon>
        <taxon>Troctomorpha</taxon>
        <taxon>Phthiraptera</taxon>
        <taxon>Amblycera</taxon>
        <taxon>Menoponidae</taxon>
        <taxon>Menopon</taxon>
    </lineage>
</organism>
<evidence type="ECO:0000256" key="2">
    <source>
        <dbReference type="ARBA" id="ARBA00022737"/>
    </source>
</evidence>
<dbReference type="PROSITE" id="PS51450">
    <property type="entry name" value="LRR"/>
    <property type="match status" value="2"/>
</dbReference>
<dbReference type="InterPro" id="IPR050216">
    <property type="entry name" value="LRR_domain-containing"/>
</dbReference>
<proteinExistence type="predicted"/>
<dbReference type="PANTHER" id="PTHR48051">
    <property type="match status" value="1"/>
</dbReference>
<dbReference type="AlphaFoldDB" id="A0AAW2H8Z3"/>
<dbReference type="InterPro" id="IPR032675">
    <property type="entry name" value="LRR_dom_sf"/>
</dbReference>
<gene>
    <name evidence="3" type="ORF">PYX00_011859</name>
</gene>
<protein>
    <recommendedName>
        <fullName evidence="4">Leucine-rich repeat-containing protein 58</fullName>
    </recommendedName>
</protein>
<dbReference type="InterPro" id="IPR003591">
    <property type="entry name" value="Leu-rich_rpt_typical-subtyp"/>
</dbReference>
<dbReference type="InterPro" id="IPR001611">
    <property type="entry name" value="Leu-rich_rpt"/>
</dbReference>
<keyword evidence="2" id="KW-0677">Repeat</keyword>
<reference evidence="3" key="1">
    <citation type="journal article" date="2024" name="Gigascience">
        <title>Chromosome-level genome of the poultry shaft louse Menopon gallinae provides insight into the host-switching and adaptive evolution of parasitic lice.</title>
        <authorList>
            <person name="Xu Y."/>
            <person name="Ma L."/>
            <person name="Liu S."/>
            <person name="Liang Y."/>
            <person name="Liu Q."/>
            <person name="He Z."/>
            <person name="Tian L."/>
            <person name="Duan Y."/>
            <person name="Cai W."/>
            <person name="Li H."/>
            <person name="Song F."/>
        </authorList>
    </citation>
    <scope>NUCLEOTIDE SEQUENCE</scope>
    <source>
        <strain evidence="3">Cailab_2023a</strain>
    </source>
</reference>
<evidence type="ECO:0000313" key="3">
    <source>
        <dbReference type="EMBL" id="KAL0266143.1"/>
    </source>
</evidence>
<sequence length="325" mass="36013">MGNSTSGIHGSYVIARARKPADTSVSGSSQDGVHLVYAAPSPPRDCHARKDALEKIDGALDSVLPDVFARRKEPPTAEREDSVCTVGALVDIGLSKRLKALRILQGCCNFMTQIPAQICFLKNLRSLALSNNQIHSLPDDIGECFRLKEINLSNNRLVSLPASFSKLSRLGALNIAANRFSNIPMCIASLKSLRYLNVERNYIKAVPIEVLRLKRLVKLRFHGNPLVFAENIDAAMSVVSLMEICARKVFCTGWPLSCAETLTSFVKTAKTCSFCAGPYYERVYEYTDVQTTIFGTLPVHYRLCSRHFDTKKDKIEKTLGSKHTL</sequence>
<dbReference type="Pfam" id="PF13855">
    <property type="entry name" value="LRR_8"/>
    <property type="match status" value="1"/>
</dbReference>
<evidence type="ECO:0008006" key="4">
    <source>
        <dbReference type="Google" id="ProtNLM"/>
    </source>
</evidence>
<accession>A0AAW2H8Z3</accession>
<dbReference type="PANTHER" id="PTHR48051:SF1">
    <property type="entry name" value="RAS SUPPRESSOR PROTEIN 1"/>
    <property type="match status" value="1"/>
</dbReference>
<dbReference type="SMART" id="SM00369">
    <property type="entry name" value="LRR_TYP"/>
    <property type="match status" value="3"/>
</dbReference>
<dbReference type="Gene3D" id="3.80.10.10">
    <property type="entry name" value="Ribonuclease Inhibitor"/>
    <property type="match status" value="1"/>
</dbReference>
<dbReference type="SUPFAM" id="SSF52058">
    <property type="entry name" value="L domain-like"/>
    <property type="match status" value="1"/>
</dbReference>
<keyword evidence="1" id="KW-0433">Leucine-rich repeat</keyword>
<name>A0AAW2H8Z3_9NEOP</name>
<evidence type="ECO:0000256" key="1">
    <source>
        <dbReference type="ARBA" id="ARBA00022614"/>
    </source>
</evidence>
<dbReference type="GO" id="GO:0005737">
    <property type="term" value="C:cytoplasm"/>
    <property type="evidence" value="ECO:0007669"/>
    <property type="project" value="TreeGrafter"/>
</dbReference>
<comment type="caution">
    <text evidence="3">The sequence shown here is derived from an EMBL/GenBank/DDBJ whole genome shotgun (WGS) entry which is preliminary data.</text>
</comment>